<keyword evidence="2" id="KW-0472">Membrane</keyword>
<dbReference type="InterPro" id="IPR044855">
    <property type="entry name" value="CoA-Trfase_III_dom3_sf"/>
</dbReference>
<gene>
    <name evidence="3" type="ORF">L211DRAFT_852876</name>
</gene>
<comment type="similarity">
    <text evidence="1">Belongs to the CoA-transferase III family.</text>
</comment>
<name>A0A3N4LPJ3_9PEZI</name>
<dbReference type="STRING" id="1051890.A0A3N4LPJ3"/>
<dbReference type="PANTHER" id="PTHR48228:SF5">
    <property type="entry name" value="ALPHA-METHYLACYL-COA RACEMASE"/>
    <property type="match status" value="1"/>
</dbReference>
<keyword evidence="2" id="KW-1133">Transmembrane helix</keyword>
<dbReference type="InterPro" id="IPR023606">
    <property type="entry name" value="CoA-Trfase_III_dom_1_sf"/>
</dbReference>
<proteinExistence type="inferred from homology"/>
<dbReference type="GO" id="GO:0016740">
    <property type="term" value="F:transferase activity"/>
    <property type="evidence" value="ECO:0007669"/>
    <property type="project" value="UniProtKB-KW"/>
</dbReference>
<dbReference type="Gene3D" id="3.40.50.10540">
    <property type="entry name" value="Crotonobetainyl-coa:carnitine coa-transferase, domain 1"/>
    <property type="match status" value="1"/>
</dbReference>
<dbReference type="PANTHER" id="PTHR48228">
    <property type="entry name" value="SUCCINYL-COA--D-CITRAMALATE COA-TRANSFERASE"/>
    <property type="match status" value="1"/>
</dbReference>
<evidence type="ECO:0000313" key="3">
    <source>
        <dbReference type="EMBL" id="RPB19895.1"/>
    </source>
</evidence>
<keyword evidence="4" id="KW-1185">Reference proteome</keyword>
<evidence type="ECO:0000256" key="2">
    <source>
        <dbReference type="SAM" id="Phobius"/>
    </source>
</evidence>
<sequence>MIHLCGPSLKPRVLRPIANPNSPFAGLLLADYGASVLRIDRPSHGAANPRTNDLLTRHKSSLCIDLKSPSSIQLLENLLREGKIDILIDPFRPGVLEKLGLGPEVCLQLNPRLIYARITGFRRAGKYSMMAGHDINYLSVGGGLSAMGRKGEAPYAPLNVIGDFAGGGAMLVMGILLALLVRNKTGKGQVVEANMVDGASYLFTYPRLNGAGGGGWGRKSLIWAGPRGTNLLDGGSPFYDTYETKDGEYMAVGCLEPQFYDDFIKLLQLKGPVPNRLSKKNWPELRNLFTDKFKSKSRKEWEQIFDGTDACVTPVKSFAELEAEDQEGFTKAPVELKDSPGKNAIAEIGLRPGQGGEGVLTEWCGWVKGREFGIKNSVCQAKEPKAKL</sequence>
<keyword evidence="3" id="KW-0808">Transferase</keyword>
<dbReference type="InParanoid" id="A0A3N4LPJ3"/>
<accession>A0A3N4LPJ3</accession>
<evidence type="ECO:0000313" key="4">
    <source>
        <dbReference type="Proteomes" id="UP000267821"/>
    </source>
</evidence>
<dbReference type="EMBL" id="ML121582">
    <property type="protein sequence ID" value="RPB19895.1"/>
    <property type="molecule type" value="Genomic_DNA"/>
</dbReference>
<organism evidence="3 4">
    <name type="scientific">Terfezia boudieri ATCC MYA-4762</name>
    <dbReference type="NCBI Taxonomy" id="1051890"/>
    <lineage>
        <taxon>Eukaryota</taxon>
        <taxon>Fungi</taxon>
        <taxon>Dikarya</taxon>
        <taxon>Ascomycota</taxon>
        <taxon>Pezizomycotina</taxon>
        <taxon>Pezizomycetes</taxon>
        <taxon>Pezizales</taxon>
        <taxon>Pezizaceae</taxon>
        <taxon>Terfezia</taxon>
    </lineage>
</organism>
<dbReference type="InterPro" id="IPR003673">
    <property type="entry name" value="CoA-Trfase_fam_III"/>
</dbReference>
<dbReference type="SUPFAM" id="SSF89796">
    <property type="entry name" value="CoA-transferase family III (CaiB/BaiF)"/>
    <property type="match status" value="1"/>
</dbReference>
<dbReference type="AlphaFoldDB" id="A0A3N4LPJ3"/>
<feature type="transmembrane region" description="Helical" evidence="2">
    <location>
        <begin position="164"/>
        <end position="181"/>
    </location>
</feature>
<dbReference type="Proteomes" id="UP000267821">
    <property type="component" value="Unassembled WGS sequence"/>
</dbReference>
<dbReference type="Pfam" id="PF02515">
    <property type="entry name" value="CoA_transf_3"/>
    <property type="match status" value="1"/>
</dbReference>
<keyword evidence="2" id="KW-0812">Transmembrane</keyword>
<dbReference type="Gene3D" id="3.30.1540.10">
    <property type="entry name" value="formyl-coa transferase, domain 3"/>
    <property type="match status" value="1"/>
</dbReference>
<evidence type="ECO:0000256" key="1">
    <source>
        <dbReference type="ARBA" id="ARBA00008383"/>
    </source>
</evidence>
<dbReference type="OrthoDB" id="16747at2759"/>
<dbReference type="InterPro" id="IPR050509">
    <property type="entry name" value="CoA-transferase_III"/>
</dbReference>
<protein>
    <submittedName>
        <fullName evidence="3">CoA-transferase family III</fullName>
    </submittedName>
</protein>
<reference evidence="3 4" key="1">
    <citation type="journal article" date="2018" name="Nat. Ecol. Evol.">
        <title>Pezizomycetes genomes reveal the molecular basis of ectomycorrhizal truffle lifestyle.</title>
        <authorList>
            <person name="Murat C."/>
            <person name="Payen T."/>
            <person name="Noel B."/>
            <person name="Kuo A."/>
            <person name="Morin E."/>
            <person name="Chen J."/>
            <person name="Kohler A."/>
            <person name="Krizsan K."/>
            <person name="Balestrini R."/>
            <person name="Da Silva C."/>
            <person name="Montanini B."/>
            <person name="Hainaut M."/>
            <person name="Levati E."/>
            <person name="Barry K.W."/>
            <person name="Belfiori B."/>
            <person name="Cichocki N."/>
            <person name="Clum A."/>
            <person name="Dockter R.B."/>
            <person name="Fauchery L."/>
            <person name="Guy J."/>
            <person name="Iotti M."/>
            <person name="Le Tacon F."/>
            <person name="Lindquist E.A."/>
            <person name="Lipzen A."/>
            <person name="Malagnac F."/>
            <person name="Mello A."/>
            <person name="Molinier V."/>
            <person name="Miyauchi S."/>
            <person name="Poulain J."/>
            <person name="Riccioni C."/>
            <person name="Rubini A."/>
            <person name="Sitrit Y."/>
            <person name="Splivallo R."/>
            <person name="Traeger S."/>
            <person name="Wang M."/>
            <person name="Zifcakova L."/>
            <person name="Wipf D."/>
            <person name="Zambonelli A."/>
            <person name="Paolocci F."/>
            <person name="Nowrousian M."/>
            <person name="Ottonello S."/>
            <person name="Baldrian P."/>
            <person name="Spatafora J.W."/>
            <person name="Henrissat B."/>
            <person name="Nagy L.G."/>
            <person name="Aury J.M."/>
            <person name="Wincker P."/>
            <person name="Grigoriev I.V."/>
            <person name="Bonfante P."/>
            <person name="Martin F.M."/>
        </authorList>
    </citation>
    <scope>NUCLEOTIDE SEQUENCE [LARGE SCALE GENOMIC DNA]</scope>
    <source>
        <strain evidence="3 4">ATCC MYA-4762</strain>
    </source>
</reference>